<evidence type="ECO:0000313" key="5">
    <source>
        <dbReference type="Proteomes" id="UP000005286"/>
    </source>
</evidence>
<comment type="similarity">
    <text evidence="1">Belongs to the CapA family.</text>
</comment>
<organism evidence="4 5">
    <name type="scientific">Anaerococcus prevotii ACS-065-V-Col13</name>
    <dbReference type="NCBI Taxonomy" id="879305"/>
    <lineage>
        <taxon>Bacteria</taxon>
        <taxon>Bacillati</taxon>
        <taxon>Bacillota</taxon>
        <taxon>Tissierellia</taxon>
        <taxon>Tissierellales</taxon>
        <taxon>Peptoniphilaceae</taxon>
        <taxon>Anaerococcus</taxon>
    </lineage>
</organism>
<dbReference type="SUPFAM" id="SSF56300">
    <property type="entry name" value="Metallo-dependent phosphatases"/>
    <property type="match status" value="1"/>
</dbReference>
<dbReference type="PATRIC" id="fig|879305.3.peg.1297"/>
<dbReference type="RefSeq" id="WP_004835266.1">
    <property type="nucleotide sequence ID" value="NZ_AEXM01000028.1"/>
</dbReference>
<keyword evidence="2" id="KW-0732">Signal</keyword>
<dbReference type="InterPro" id="IPR019079">
    <property type="entry name" value="Capsule_synth_CapA"/>
</dbReference>
<dbReference type="STRING" id="879305.HMPREF9290_0608"/>
<dbReference type="Gene3D" id="3.60.21.10">
    <property type="match status" value="1"/>
</dbReference>
<evidence type="ECO:0000313" key="4">
    <source>
        <dbReference type="EMBL" id="EGC81687.1"/>
    </source>
</evidence>
<dbReference type="PANTHER" id="PTHR33393">
    <property type="entry name" value="POLYGLUTAMINE SYNTHESIS ACCESSORY PROTEIN RV0574C-RELATED"/>
    <property type="match status" value="1"/>
</dbReference>
<reference evidence="4 5" key="1">
    <citation type="submission" date="2011-01" db="EMBL/GenBank/DDBJ databases">
        <authorList>
            <person name="Durkin A.S."/>
            <person name="Madupu R."/>
            <person name="Torralba M."/>
            <person name="Gillis M."/>
            <person name="Methe B."/>
            <person name="Sutton G."/>
            <person name="Nelson K.E."/>
        </authorList>
    </citation>
    <scope>NUCLEOTIDE SEQUENCE [LARGE SCALE GENOMIC DNA]</scope>
    <source>
        <strain evidence="4 5">ACS-065-V-Col13</strain>
    </source>
</reference>
<feature type="domain" description="Capsule synthesis protein CapA" evidence="3">
    <location>
        <begin position="68"/>
        <end position="316"/>
    </location>
</feature>
<dbReference type="Proteomes" id="UP000005286">
    <property type="component" value="Unassembled WGS sequence"/>
</dbReference>
<proteinExistence type="inferred from homology"/>
<dbReference type="CDD" id="cd07381">
    <property type="entry name" value="MPP_CapA"/>
    <property type="match status" value="1"/>
</dbReference>
<dbReference type="eggNOG" id="COG2843">
    <property type="taxonomic scope" value="Bacteria"/>
</dbReference>
<feature type="chain" id="PRO_5038703492" evidence="2">
    <location>
        <begin position="21"/>
        <end position="410"/>
    </location>
</feature>
<feature type="signal peptide" evidence="2">
    <location>
        <begin position="1"/>
        <end position="20"/>
    </location>
</feature>
<dbReference type="EMBL" id="AEXM01000028">
    <property type="protein sequence ID" value="EGC81687.1"/>
    <property type="molecule type" value="Genomic_DNA"/>
</dbReference>
<dbReference type="SMART" id="SM00854">
    <property type="entry name" value="PGA_cap"/>
    <property type="match status" value="1"/>
</dbReference>
<evidence type="ECO:0000256" key="2">
    <source>
        <dbReference type="SAM" id="SignalP"/>
    </source>
</evidence>
<dbReference type="AlphaFoldDB" id="F0GWV9"/>
<protein>
    <submittedName>
        <fullName evidence="4">Capsule biosynthesis protein CapA family protein</fullName>
    </submittedName>
</protein>
<dbReference type="Pfam" id="PF09587">
    <property type="entry name" value="PGA_cap"/>
    <property type="match status" value="1"/>
</dbReference>
<accession>F0GWV9</accession>
<dbReference type="PANTHER" id="PTHR33393:SF12">
    <property type="entry name" value="CAPSULE BIOSYNTHESIS PROTEIN CAPA"/>
    <property type="match status" value="1"/>
</dbReference>
<evidence type="ECO:0000256" key="1">
    <source>
        <dbReference type="ARBA" id="ARBA00005662"/>
    </source>
</evidence>
<dbReference type="PROSITE" id="PS51257">
    <property type="entry name" value="PROKAR_LIPOPROTEIN"/>
    <property type="match status" value="1"/>
</dbReference>
<comment type="caution">
    <text evidence="4">The sequence shown here is derived from an EMBL/GenBank/DDBJ whole genome shotgun (WGS) entry which is preliminary data.</text>
</comment>
<evidence type="ECO:0000259" key="3">
    <source>
        <dbReference type="SMART" id="SM00854"/>
    </source>
</evidence>
<dbReference type="InterPro" id="IPR052169">
    <property type="entry name" value="CW_Biosynth-Accessory"/>
</dbReference>
<sequence>MNKFIKKISFLILTLVFLVACTNKPSKNTSEMDKAIEQAIEDVKNEDKTEKSLDEKEDKSLKEKKEAKLLFGGDILPHMPINDYALSYGGWENYDYSPCFSDLKEFAKDYDFFMVNNEFSVNPNMELSGYPTFNSSEDIYLSLKDMGVDVMTTANNHALDTGIDGLKSTIDAIESHDISHVGTSKDKYTPYIIKEVNGIKIAIFSYAESLNGLDFLLDTKEKEEMVNRLDSEKIKEDISEVKDKVDFIVVYPHWGVEYSSYPEEYQVELARDMIDWGADMVIGNHPHVIQPMEEYESKDGRKGIIYYSLGNLLSNQKAEAFEGDYRVEQGLLVEANIEKIGKNKANIKSSRYHSTVVDRSYDEYGTLDKTFVATPYLEDSEKASSIDEGTLYLLNLADQMNTETIENGVD</sequence>
<keyword evidence="5" id="KW-1185">Reference proteome</keyword>
<gene>
    <name evidence="4" type="ORF">HMPREF9290_0608</name>
</gene>
<dbReference type="InterPro" id="IPR029052">
    <property type="entry name" value="Metallo-depent_PP-like"/>
</dbReference>
<name>F0GWV9_9FIRM</name>